<keyword evidence="2" id="KW-0472">Membrane</keyword>
<dbReference type="AlphaFoldDB" id="A0A1J9Q4R3"/>
<feature type="compositionally biased region" description="Basic and acidic residues" evidence="1">
    <location>
        <begin position="203"/>
        <end position="215"/>
    </location>
</feature>
<feature type="compositionally biased region" description="Basic and acidic residues" evidence="1">
    <location>
        <begin position="225"/>
        <end position="249"/>
    </location>
</feature>
<protein>
    <submittedName>
        <fullName evidence="3">Uncharacterized protein</fullName>
    </submittedName>
</protein>
<feature type="transmembrane region" description="Helical" evidence="2">
    <location>
        <begin position="117"/>
        <end position="144"/>
    </location>
</feature>
<accession>A0A1J9Q4R3</accession>
<dbReference type="Pfam" id="PF16015">
    <property type="entry name" value="Promethin"/>
    <property type="match status" value="1"/>
</dbReference>
<dbReference type="EMBL" id="LGRN01000170">
    <property type="protein sequence ID" value="OJD15195.1"/>
    <property type="molecule type" value="Genomic_DNA"/>
</dbReference>
<feature type="transmembrane region" description="Helical" evidence="2">
    <location>
        <begin position="151"/>
        <end position="176"/>
    </location>
</feature>
<dbReference type="STRING" id="1447872.A0A1J9Q4R3"/>
<dbReference type="OrthoDB" id="4188901at2759"/>
<evidence type="ECO:0000256" key="2">
    <source>
        <dbReference type="SAM" id="Phobius"/>
    </source>
</evidence>
<feature type="region of interest" description="Disordered" evidence="1">
    <location>
        <begin position="201"/>
        <end position="256"/>
    </location>
</feature>
<keyword evidence="2" id="KW-0812">Transmembrane</keyword>
<evidence type="ECO:0000313" key="4">
    <source>
        <dbReference type="Proteomes" id="UP000182235"/>
    </source>
</evidence>
<organism evidence="3 4">
    <name type="scientific">Emergomyces pasteurianus Ep9510</name>
    <dbReference type="NCBI Taxonomy" id="1447872"/>
    <lineage>
        <taxon>Eukaryota</taxon>
        <taxon>Fungi</taxon>
        <taxon>Dikarya</taxon>
        <taxon>Ascomycota</taxon>
        <taxon>Pezizomycotina</taxon>
        <taxon>Eurotiomycetes</taxon>
        <taxon>Eurotiomycetidae</taxon>
        <taxon>Onygenales</taxon>
        <taxon>Ajellomycetaceae</taxon>
        <taxon>Emergomyces</taxon>
    </lineage>
</organism>
<proteinExistence type="predicted"/>
<sequence length="256" mass="27354">MEVILEDPTKGDATTKVANGSKTTTIPTTTKTTLPVTTPILNSNQLADFHSSASPPPSTSTSSNFPALLSALLTPLQTTIQNHLPDSFTSRLPPLSEAYIAHLSAHPHLTTFVTIQLLFASLPLLLFALFTAGTLLFSLVLALLGAVALSALVIGGVMLVLVIPVTVAGAVVAGMMWIGCWVGWYGVVCAGVVFGKFGGSQHPPERRNRGMRWSEDDQVGGMGKWEGKWEEWRKREREREKGATGKEEWGMNGGGG</sequence>
<evidence type="ECO:0000313" key="3">
    <source>
        <dbReference type="EMBL" id="OJD15195.1"/>
    </source>
</evidence>
<gene>
    <name evidence="3" type="ORF">AJ78_04526</name>
</gene>
<name>A0A1J9Q4R3_9EURO</name>
<feature type="transmembrane region" description="Helical" evidence="2">
    <location>
        <begin position="182"/>
        <end position="199"/>
    </location>
</feature>
<keyword evidence="4" id="KW-1185">Reference proteome</keyword>
<dbReference type="VEuPathDB" id="FungiDB:AJ78_04526"/>
<keyword evidence="2" id="KW-1133">Transmembrane helix</keyword>
<dbReference type="Proteomes" id="UP000182235">
    <property type="component" value="Unassembled WGS sequence"/>
</dbReference>
<reference evidence="3 4" key="1">
    <citation type="submission" date="2015-07" db="EMBL/GenBank/DDBJ databases">
        <title>Emmonsia species relationships and genome sequence.</title>
        <authorList>
            <consortium name="The Broad Institute Genomics Platform"/>
            <person name="Cuomo C.A."/>
            <person name="Munoz J.F."/>
            <person name="Imamovic A."/>
            <person name="Priest M.E."/>
            <person name="Young S."/>
            <person name="Clay O.K."/>
            <person name="McEwen J.G."/>
        </authorList>
    </citation>
    <scope>NUCLEOTIDE SEQUENCE [LARGE SCALE GENOMIC DNA]</scope>
    <source>
        <strain evidence="3 4">UAMH 9510</strain>
    </source>
</reference>
<evidence type="ECO:0000256" key="1">
    <source>
        <dbReference type="SAM" id="MobiDB-lite"/>
    </source>
</evidence>
<comment type="caution">
    <text evidence="3">The sequence shown here is derived from an EMBL/GenBank/DDBJ whole genome shotgun (WGS) entry which is preliminary data.</text>
</comment>